<dbReference type="PANTHER" id="PTHR43098:SF2">
    <property type="entry name" value="FAD-BINDING MONOOXYGENASE AUSB-RELATED"/>
    <property type="match status" value="1"/>
</dbReference>
<feature type="domain" description="FAD/NAD(P)-binding" evidence="8">
    <location>
        <begin position="88"/>
        <end position="299"/>
    </location>
</feature>
<evidence type="ECO:0000256" key="3">
    <source>
        <dbReference type="ARBA" id="ARBA00022630"/>
    </source>
</evidence>
<evidence type="ECO:0000256" key="2">
    <source>
        <dbReference type="ARBA" id="ARBA00010139"/>
    </source>
</evidence>
<keyword evidence="7 9" id="KW-0503">Monooxygenase</keyword>
<comment type="cofactor">
    <cofactor evidence="1">
        <name>FAD</name>
        <dbReference type="ChEBI" id="CHEBI:57692"/>
    </cofactor>
</comment>
<dbReference type="Proteomes" id="UP000092598">
    <property type="component" value="Chromosome"/>
</dbReference>
<dbReference type="STRING" id="1915.SLINC_2859"/>
<reference evidence="9 10" key="1">
    <citation type="submission" date="2016-07" db="EMBL/GenBank/DDBJ databases">
        <title>Enhancement of antibiotic productionsby engineered nitrateutilization in actinobacteria.</title>
        <authorList>
            <person name="Meng S.C."/>
        </authorList>
    </citation>
    <scope>NUCLEOTIDE SEQUENCE [LARGE SCALE GENOMIC DNA]</scope>
    <source>
        <strain evidence="9 10">NRRL 2936</strain>
    </source>
</reference>
<keyword evidence="3" id="KW-0285">Flavoprotein</keyword>
<evidence type="ECO:0000256" key="6">
    <source>
        <dbReference type="ARBA" id="ARBA00023002"/>
    </source>
</evidence>
<keyword evidence="10" id="KW-1185">Reference proteome</keyword>
<proteinExistence type="inferred from homology"/>
<dbReference type="PATRIC" id="fig|1915.4.peg.3154"/>
<dbReference type="SUPFAM" id="SSF51905">
    <property type="entry name" value="FAD/NAD(P)-binding domain"/>
    <property type="match status" value="3"/>
</dbReference>
<dbReference type="EMBL" id="CP016438">
    <property type="protein sequence ID" value="ANS65083.1"/>
    <property type="molecule type" value="Genomic_DNA"/>
</dbReference>
<dbReference type="InterPro" id="IPR036188">
    <property type="entry name" value="FAD/NAD-bd_sf"/>
</dbReference>
<dbReference type="KEGG" id="sls:SLINC_2859"/>
<keyword evidence="5" id="KW-0521">NADP</keyword>
<organism evidence="9 10">
    <name type="scientific">Streptomyces lincolnensis</name>
    <dbReference type="NCBI Taxonomy" id="1915"/>
    <lineage>
        <taxon>Bacteria</taxon>
        <taxon>Bacillati</taxon>
        <taxon>Actinomycetota</taxon>
        <taxon>Actinomycetes</taxon>
        <taxon>Kitasatosporales</taxon>
        <taxon>Streptomycetaceae</taxon>
        <taxon>Streptomyces</taxon>
    </lineage>
</organism>
<gene>
    <name evidence="9" type="ORF">SLINC_2859</name>
</gene>
<accession>A0A1B1M9C8</accession>
<evidence type="ECO:0000313" key="10">
    <source>
        <dbReference type="Proteomes" id="UP000092598"/>
    </source>
</evidence>
<sequence>MLSHHNRTALSGRCYGTAVTPPHMTHPHPPTPDELAALRLRYHRERERRVRPDGARQYLDADAEFGFYAADPYAGEPAGRAPLRDTVDVAVIGAGFGGILAGARLRQQGVERIRIIDKGGDFGGTWYWNRYPGIHCDVESHVYLPMLDETGYVPEWKYAPGEEIRRHAVRVAEKFGLYADTLFSTAVTELTWEESEHAWTVTTDRGDAFRARYVITATGTLTEPKLPGIPGIRDFRGHTFHTSRWDYGYTGGSPEGGMTGLADKRVGVVGTGATGVQVIPMLAEDAAHVYVFQRTPSTVDVRANRRTTAGDVGADRAGWARERRENFLRIVSGEEAGEDLVADGWTSSAGLLEKLLPSFRRQGDREVFEAAYEVADAAKMNEVRARVERTVTDPGTAERLKPWYRYACKRPAFSDLYYPAFNRSNVTLVDTADTHGIERVTEHGVVAGGTLHELDCLIFATGFSVGVSGVQSGKLPVYGREGHQLLDTWARHGIRTLHGFTSNGFPNLIRMGTLHNASSVNFTHVLDEQAVHAAALVAAAESEGALLEPSREAEDAWTAVMAEGAPDHEWFHAECTPGYYNREGAGRPNGPTSYPHGAVAFHELLRRWRRESMAEALLRAGEPGVQRNGGR</sequence>
<evidence type="ECO:0000259" key="8">
    <source>
        <dbReference type="Pfam" id="PF07992"/>
    </source>
</evidence>
<keyword evidence="6" id="KW-0560">Oxidoreductase</keyword>
<evidence type="ECO:0000256" key="7">
    <source>
        <dbReference type="ARBA" id="ARBA00023033"/>
    </source>
</evidence>
<dbReference type="FunFam" id="3.50.50.60:FF:000314">
    <property type="entry name" value="Baeyer-Villiger monooxygenase"/>
    <property type="match status" value="1"/>
</dbReference>
<evidence type="ECO:0000313" key="9">
    <source>
        <dbReference type="EMBL" id="ANS65083.1"/>
    </source>
</evidence>
<dbReference type="Gene3D" id="3.50.50.60">
    <property type="entry name" value="FAD/NAD(P)-binding domain"/>
    <property type="match status" value="2"/>
</dbReference>
<dbReference type="InterPro" id="IPR023753">
    <property type="entry name" value="FAD/NAD-binding_dom"/>
</dbReference>
<comment type="similarity">
    <text evidence="2">Belongs to the FAD-binding monooxygenase family.</text>
</comment>
<dbReference type="PANTHER" id="PTHR43098">
    <property type="entry name" value="L-ORNITHINE N(5)-MONOOXYGENASE-RELATED"/>
    <property type="match status" value="1"/>
</dbReference>
<keyword evidence="4" id="KW-0274">FAD</keyword>
<protein>
    <submittedName>
        <fullName evidence="9">Putative monooxygenase</fullName>
    </submittedName>
</protein>
<evidence type="ECO:0000256" key="5">
    <source>
        <dbReference type="ARBA" id="ARBA00022857"/>
    </source>
</evidence>
<dbReference type="PRINTS" id="PR00411">
    <property type="entry name" value="PNDRDTASEI"/>
</dbReference>
<dbReference type="InterPro" id="IPR050775">
    <property type="entry name" value="FAD-binding_Monooxygenases"/>
</dbReference>
<dbReference type="Pfam" id="PF07992">
    <property type="entry name" value="Pyr_redox_2"/>
    <property type="match status" value="1"/>
</dbReference>
<dbReference type="GO" id="GO:0016709">
    <property type="term" value="F:oxidoreductase activity, acting on paired donors, with incorporation or reduction of molecular oxygen, NAD(P)H as one donor, and incorporation of one atom of oxygen"/>
    <property type="evidence" value="ECO:0007669"/>
    <property type="project" value="UniProtKB-ARBA"/>
</dbReference>
<dbReference type="AlphaFoldDB" id="A0A1B1M9C8"/>
<name>A0A1B1M9C8_STRLN</name>
<evidence type="ECO:0000256" key="1">
    <source>
        <dbReference type="ARBA" id="ARBA00001974"/>
    </source>
</evidence>
<evidence type="ECO:0000256" key="4">
    <source>
        <dbReference type="ARBA" id="ARBA00022827"/>
    </source>
</evidence>
<dbReference type="FunFam" id="3.50.50.60:FF:000341">
    <property type="entry name" value="Baeyer-Villiger monooxygenase"/>
    <property type="match status" value="1"/>
</dbReference>